<protein>
    <submittedName>
        <fullName evidence="1">17111_t:CDS:1</fullName>
    </submittedName>
</protein>
<gene>
    <name evidence="1" type="ORF">RFULGI_LOCUS5772</name>
</gene>
<proteinExistence type="predicted"/>
<dbReference type="EMBL" id="CAJVPZ010006868">
    <property type="protein sequence ID" value="CAG8579096.1"/>
    <property type="molecule type" value="Genomic_DNA"/>
</dbReference>
<evidence type="ECO:0000313" key="1">
    <source>
        <dbReference type="EMBL" id="CAG8579096.1"/>
    </source>
</evidence>
<organism evidence="1 2">
    <name type="scientific">Racocetra fulgida</name>
    <dbReference type="NCBI Taxonomy" id="60492"/>
    <lineage>
        <taxon>Eukaryota</taxon>
        <taxon>Fungi</taxon>
        <taxon>Fungi incertae sedis</taxon>
        <taxon>Mucoromycota</taxon>
        <taxon>Glomeromycotina</taxon>
        <taxon>Glomeromycetes</taxon>
        <taxon>Diversisporales</taxon>
        <taxon>Gigasporaceae</taxon>
        <taxon>Racocetra</taxon>
    </lineage>
</organism>
<dbReference type="AlphaFoldDB" id="A0A9N9BUZ1"/>
<name>A0A9N9BUZ1_9GLOM</name>
<reference evidence="1" key="1">
    <citation type="submission" date="2021-06" db="EMBL/GenBank/DDBJ databases">
        <authorList>
            <person name="Kallberg Y."/>
            <person name="Tangrot J."/>
            <person name="Rosling A."/>
        </authorList>
    </citation>
    <scope>NUCLEOTIDE SEQUENCE</scope>
    <source>
        <strain evidence="1">IN212</strain>
    </source>
</reference>
<accession>A0A9N9BUZ1</accession>
<keyword evidence="2" id="KW-1185">Reference proteome</keyword>
<evidence type="ECO:0000313" key="2">
    <source>
        <dbReference type="Proteomes" id="UP000789396"/>
    </source>
</evidence>
<dbReference type="OrthoDB" id="5396786at2759"/>
<dbReference type="Proteomes" id="UP000789396">
    <property type="component" value="Unassembled WGS sequence"/>
</dbReference>
<comment type="caution">
    <text evidence="1">The sequence shown here is derived from an EMBL/GenBank/DDBJ whole genome shotgun (WGS) entry which is preliminary data.</text>
</comment>
<sequence>MSRLQKAKETIERGAAQYLEKVAQDPMDNKAYIAFEDILDEYLSNPTSYIEQEQIELLNCIKDVTVPLKDEEQKAGLPFLSSYESTSLIVQEIVDVMAQLNVRDIHVILFERFSLLDWKDSESFVSEFIGLIKILRIAETLQYIVRAWQTLEILKNKNLDLVTECLIGFTEFAVQIINLDSKVSNY</sequence>